<evidence type="ECO:0000313" key="2">
    <source>
        <dbReference type="EMBL" id="ATZ16440.1"/>
    </source>
</evidence>
<dbReference type="InterPro" id="IPR043168">
    <property type="entry name" value="DegV_C"/>
</dbReference>
<keyword evidence="3" id="KW-1185">Reference proteome</keyword>
<dbReference type="PANTHER" id="PTHR33434">
    <property type="entry name" value="DEGV DOMAIN-CONTAINING PROTEIN DR_1986-RELATED"/>
    <property type="match status" value="1"/>
</dbReference>
<dbReference type="PANTHER" id="PTHR33434:SF2">
    <property type="entry name" value="FATTY ACID-BINDING PROTEIN TM_1468"/>
    <property type="match status" value="1"/>
</dbReference>
<reference evidence="2 3" key="1">
    <citation type="submission" date="2017-11" db="EMBL/GenBank/DDBJ databases">
        <title>Genome sequence of Entomoplasma freundtii BARC 318 (ATCC 51999).</title>
        <authorList>
            <person name="Lo W.-S."/>
            <person name="Gasparich G.E."/>
            <person name="Kuo C.-H."/>
        </authorList>
    </citation>
    <scope>NUCLEOTIDE SEQUENCE [LARGE SCALE GENOMIC DNA]</scope>
    <source>
        <strain evidence="2 3">BARC 318</strain>
    </source>
</reference>
<evidence type="ECO:0000256" key="1">
    <source>
        <dbReference type="ARBA" id="ARBA00023121"/>
    </source>
</evidence>
<dbReference type="OrthoDB" id="391635at2"/>
<evidence type="ECO:0000313" key="3">
    <source>
        <dbReference type="Proteomes" id="UP000232222"/>
    </source>
</evidence>
<dbReference type="InterPro" id="IPR003797">
    <property type="entry name" value="DegV"/>
</dbReference>
<dbReference type="Proteomes" id="UP000232222">
    <property type="component" value="Chromosome"/>
</dbReference>
<dbReference type="SUPFAM" id="SSF82549">
    <property type="entry name" value="DAK1/DegV-like"/>
    <property type="match status" value="1"/>
</dbReference>
<dbReference type="Gene3D" id="3.30.1180.10">
    <property type="match status" value="1"/>
</dbReference>
<dbReference type="NCBIfam" id="TIGR00762">
    <property type="entry name" value="DegV"/>
    <property type="match status" value="1"/>
</dbReference>
<dbReference type="PROSITE" id="PS51482">
    <property type="entry name" value="DEGV"/>
    <property type="match status" value="1"/>
</dbReference>
<dbReference type="EMBL" id="CP024962">
    <property type="protein sequence ID" value="ATZ16440.1"/>
    <property type="molecule type" value="Genomic_DNA"/>
</dbReference>
<dbReference type="Pfam" id="PF02645">
    <property type="entry name" value="DegV"/>
    <property type="match status" value="1"/>
</dbReference>
<sequence length="293" mass="32790">MKIGILVDSSATADPTIFTKTLVECLPLHLTYGAEVDILDTPENMEKHQVYESIKQGAVWKTSQASPGEVAQRYEKMLKKYDHVIHIPITDNLSSMLGTALIVSRENRFVDKVTVIKNNTLAAQAISLMALHLSTLIKEGVLETPEMVVDEFYKMATVFYIGIIPGDLKRLASGGRATKIASSILNVFKTKVLIRWQEKPEKEGMGRTVGSLTDKAVRGMKELFPNQKFHVILTTVPIYNEKNRKAAAAVLKEEKIKYSKEPIPHLYPVHAGLETVGFIAYPLNFKIHPEMEK</sequence>
<dbReference type="Gene3D" id="3.40.50.10170">
    <property type="match status" value="1"/>
</dbReference>
<accession>A0A2K8NRI0</accession>
<gene>
    <name evidence="2" type="primary">degV</name>
    <name evidence="2" type="ORF">EFREU_v1c04140</name>
</gene>
<keyword evidence="1" id="KW-0446">Lipid-binding</keyword>
<dbReference type="KEGG" id="efr:EFREU_v1c04140"/>
<dbReference type="GO" id="GO:0008289">
    <property type="term" value="F:lipid binding"/>
    <property type="evidence" value="ECO:0007669"/>
    <property type="project" value="UniProtKB-KW"/>
</dbReference>
<proteinExistence type="predicted"/>
<dbReference type="RefSeq" id="WP_100609411.1">
    <property type="nucleotide sequence ID" value="NZ_CP024962.1"/>
</dbReference>
<protein>
    <submittedName>
        <fullName evidence="2">Fatty acid-binding protein DegV</fullName>
    </submittedName>
</protein>
<dbReference type="InterPro" id="IPR050270">
    <property type="entry name" value="DegV_domain_contain"/>
</dbReference>
<organism evidence="2 3">
    <name type="scientific">Entomoplasma freundtii</name>
    <dbReference type="NCBI Taxonomy" id="74700"/>
    <lineage>
        <taxon>Bacteria</taxon>
        <taxon>Bacillati</taxon>
        <taxon>Mycoplasmatota</taxon>
        <taxon>Mollicutes</taxon>
        <taxon>Entomoplasmatales</taxon>
        <taxon>Entomoplasmataceae</taxon>
        <taxon>Entomoplasma</taxon>
    </lineage>
</organism>
<name>A0A2K8NRI0_9MOLU</name>
<dbReference type="AlphaFoldDB" id="A0A2K8NRI0"/>